<keyword evidence="1" id="KW-0472">Membrane</keyword>
<protein>
    <recommendedName>
        <fullName evidence="4">Lipoprotein</fullName>
    </recommendedName>
</protein>
<name>A0ABW0N087_9ACTN</name>
<dbReference type="RefSeq" id="WP_345172762.1">
    <property type="nucleotide sequence ID" value="NZ_BAABFQ010000004.1"/>
</dbReference>
<dbReference type="EMBL" id="JBHSMD010000003">
    <property type="protein sequence ID" value="MFC5493506.1"/>
    <property type="molecule type" value="Genomic_DNA"/>
</dbReference>
<evidence type="ECO:0000256" key="1">
    <source>
        <dbReference type="SAM" id="Phobius"/>
    </source>
</evidence>
<dbReference type="Proteomes" id="UP001595956">
    <property type="component" value="Unassembled WGS sequence"/>
</dbReference>
<gene>
    <name evidence="2" type="ORF">ACFPKY_10350</name>
</gene>
<proteinExistence type="predicted"/>
<reference evidence="3" key="1">
    <citation type="journal article" date="2019" name="Int. J. Syst. Evol. Microbiol.">
        <title>The Global Catalogue of Microorganisms (GCM) 10K type strain sequencing project: providing services to taxonomists for standard genome sequencing and annotation.</title>
        <authorList>
            <consortium name="The Broad Institute Genomics Platform"/>
            <consortium name="The Broad Institute Genome Sequencing Center for Infectious Disease"/>
            <person name="Wu L."/>
            <person name="Ma J."/>
        </authorList>
    </citation>
    <scope>NUCLEOTIDE SEQUENCE [LARGE SCALE GENOMIC DNA]</scope>
    <source>
        <strain evidence="3">KACC 13778</strain>
    </source>
</reference>
<sequence>MRTQEERDEQTLGIAMLVMGFGGCLLLFFLGLALIEALAGR</sequence>
<feature type="transmembrane region" description="Helical" evidence="1">
    <location>
        <begin position="12"/>
        <end position="35"/>
    </location>
</feature>
<evidence type="ECO:0000313" key="2">
    <source>
        <dbReference type="EMBL" id="MFC5493506.1"/>
    </source>
</evidence>
<evidence type="ECO:0000313" key="3">
    <source>
        <dbReference type="Proteomes" id="UP001595956"/>
    </source>
</evidence>
<keyword evidence="1" id="KW-0812">Transmembrane</keyword>
<organism evidence="2 3">
    <name type="scientific">Nocardioides caricicola</name>
    <dbReference type="NCBI Taxonomy" id="634770"/>
    <lineage>
        <taxon>Bacteria</taxon>
        <taxon>Bacillati</taxon>
        <taxon>Actinomycetota</taxon>
        <taxon>Actinomycetes</taxon>
        <taxon>Propionibacteriales</taxon>
        <taxon>Nocardioidaceae</taxon>
        <taxon>Nocardioides</taxon>
    </lineage>
</organism>
<keyword evidence="3" id="KW-1185">Reference proteome</keyword>
<keyword evidence="1" id="KW-1133">Transmembrane helix</keyword>
<evidence type="ECO:0008006" key="4">
    <source>
        <dbReference type="Google" id="ProtNLM"/>
    </source>
</evidence>
<comment type="caution">
    <text evidence="2">The sequence shown here is derived from an EMBL/GenBank/DDBJ whole genome shotgun (WGS) entry which is preliminary data.</text>
</comment>
<dbReference type="PROSITE" id="PS51257">
    <property type="entry name" value="PROKAR_LIPOPROTEIN"/>
    <property type="match status" value="1"/>
</dbReference>
<accession>A0ABW0N087</accession>